<name>A0A3D9ZFA2_9ACTN</name>
<reference evidence="2 3" key="1">
    <citation type="submission" date="2018-08" db="EMBL/GenBank/DDBJ databases">
        <title>Sequencing the genomes of 1000 actinobacteria strains.</title>
        <authorList>
            <person name="Klenk H.-P."/>
        </authorList>
    </citation>
    <scope>NUCLEOTIDE SEQUENCE [LARGE SCALE GENOMIC DNA]</scope>
    <source>
        <strain evidence="2 3">DSM 44099</strain>
    </source>
</reference>
<evidence type="ECO:0000313" key="2">
    <source>
        <dbReference type="EMBL" id="REF95194.1"/>
    </source>
</evidence>
<keyword evidence="1" id="KW-0472">Membrane</keyword>
<proteinExistence type="predicted"/>
<feature type="transmembrane region" description="Helical" evidence="1">
    <location>
        <begin position="46"/>
        <end position="67"/>
    </location>
</feature>
<keyword evidence="3" id="KW-1185">Reference proteome</keyword>
<dbReference type="AlphaFoldDB" id="A0A3D9ZFA2"/>
<dbReference type="EMBL" id="QUMQ01000001">
    <property type="protein sequence ID" value="REF95194.1"/>
    <property type="molecule type" value="Genomic_DNA"/>
</dbReference>
<dbReference type="Proteomes" id="UP000256913">
    <property type="component" value="Unassembled WGS sequence"/>
</dbReference>
<comment type="caution">
    <text evidence="2">The sequence shown here is derived from an EMBL/GenBank/DDBJ whole genome shotgun (WGS) entry which is preliminary data.</text>
</comment>
<keyword evidence="1" id="KW-0812">Transmembrane</keyword>
<keyword evidence="1" id="KW-1133">Transmembrane helix</keyword>
<accession>A0A3D9ZFA2</accession>
<gene>
    <name evidence="2" type="ORF">DFJ67_1146</name>
</gene>
<protein>
    <submittedName>
        <fullName evidence="2">Uncharacterized protein</fullName>
    </submittedName>
</protein>
<dbReference type="RefSeq" id="WP_116066920.1">
    <property type="nucleotide sequence ID" value="NZ_BONB01000084.1"/>
</dbReference>
<sequence length="211" mass="22564">MSGDPGLEGRLRSALTRAADAVDPPVAELLPRATARGRRRRRLQRAALLTAVLAALASVGVLVLPAGRQTPATLSSDALTGSWETRSLPATDWAASYRRAGGSDAAARAFLGPPMGGPAQEHRIILRITTTQWASFVRADSAAPEPGFQGTYTIEESTVRVREASHQCDVVFDIAASTTTLRIHVVDDDCGESDLLAQRTIYETADFHRST</sequence>
<evidence type="ECO:0000313" key="3">
    <source>
        <dbReference type="Proteomes" id="UP000256913"/>
    </source>
</evidence>
<evidence type="ECO:0000256" key="1">
    <source>
        <dbReference type="SAM" id="Phobius"/>
    </source>
</evidence>
<organism evidence="2 3">
    <name type="scientific">Asanoa ferruginea</name>
    <dbReference type="NCBI Taxonomy" id="53367"/>
    <lineage>
        <taxon>Bacteria</taxon>
        <taxon>Bacillati</taxon>
        <taxon>Actinomycetota</taxon>
        <taxon>Actinomycetes</taxon>
        <taxon>Micromonosporales</taxon>
        <taxon>Micromonosporaceae</taxon>
        <taxon>Asanoa</taxon>
    </lineage>
</organism>
<dbReference type="OrthoDB" id="9847465at2"/>